<dbReference type="Proteomes" id="UP000805614">
    <property type="component" value="Unassembled WGS sequence"/>
</dbReference>
<dbReference type="PANTHER" id="PTHR37981">
    <property type="entry name" value="LIPASE 2"/>
    <property type="match status" value="1"/>
</dbReference>
<feature type="signal peptide" evidence="1">
    <location>
        <begin position="1"/>
        <end position="29"/>
    </location>
</feature>
<dbReference type="InterPro" id="IPR036514">
    <property type="entry name" value="SGNH_hydro_sf"/>
</dbReference>
<dbReference type="GO" id="GO:0016787">
    <property type="term" value="F:hydrolase activity"/>
    <property type="evidence" value="ECO:0007669"/>
    <property type="project" value="UniProtKB-KW"/>
</dbReference>
<evidence type="ECO:0000313" key="3">
    <source>
        <dbReference type="EMBL" id="MBC6468651.1"/>
    </source>
</evidence>
<keyword evidence="3" id="KW-0378">Hydrolase</keyword>
<protein>
    <submittedName>
        <fullName evidence="3">SGNH/GDSL hydrolase family protein</fullName>
    </submittedName>
</protein>
<feature type="chain" id="PRO_5047169963" evidence="1">
    <location>
        <begin position="30"/>
        <end position="264"/>
    </location>
</feature>
<feature type="domain" description="SGNH hydrolase-type esterase" evidence="2">
    <location>
        <begin position="36"/>
        <end position="253"/>
    </location>
</feature>
<dbReference type="CDD" id="cd01823">
    <property type="entry name" value="SEST_like"/>
    <property type="match status" value="1"/>
</dbReference>
<gene>
    <name evidence="3" type="ORF">HKK74_24600</name>
</gene>
<keyword evidence="4" id="KW-1185">Reference proteome</keyword>
<name>A0ABR7LV25_9ACTN</name>
<dbReference type="RefSeq" id="WP_187245697.1">
    <property type="nucleotide sequence ID" value="NZ_BAAAOK010000001.1"/>
</dbReference>
<accession>A0ABR7LV25</accession>
<reference evidence="3 4" key="1">
    <citation type="submission" date="2020-06" db="EMBL/GenBank/DDBJ databases">
        <title>Actinomadura xiongansis sp. nov., isolated from soil of Baiyangdian.</title>
        <authorList>
            <person name="Zhang X."/>
        </authorList>
    </citation>
    <scope>NUCLEOTIDE SEQUENCE [LARGE SCALE GENOMIC DNA]</scope>
    <source>
        <strain evidence="3 4">HBUM206468</strain>
    </source>
</reference>
<comment type="caution">
    <text evidence="3">The sequence shown here is derived from an EMBL/GenBank/DDBJ whole genome shotgun (WGS) entry which is preliminary data.</text>
</comment>
<dbReference type="Gene3D" id="3.40.50.1110">
    <property type="entry name" value="SGNH hydrolase"/>
    <property type="match status" value="1"/>
</dbReference>
<dbReference type="EMBL" id="JABVEC010000020">
    <property type="protein sequence ID" value="MBC6468651.1"/>
    <property type="molecule type" value="Genomic_DNA"/>
</dbReference>
<sequence length="264" mass="27349">MRVPRPIALAASALTLIVGIAATAQPASAATVNYVALGDSYASGLGAGSYDSASGDCKRSNNAYPKLWANANAPTSFKFVACSGATTTTVMNSQLSAVSSSTTRVTLTIGGNDAGFSSVMETCVLGSDSECIAAVENAKTFMRNQLPGRLDSLYGAIRSRAATARVIVLDYPRLYIPNPSFCAGLSNTKRSALNGAADVLDGVIASAVSRAAFVLSGVRDEFNGHELCSAQGWLNSVTYPINESYHPTATGQRYGYFAALNSVG</sequence>
<evidence type="ECO:0000313" key="4">
    <source>
        <dbReference type="Proteomes" id="UP000805614"/>
    </source>
</evidence>
<dbReference type="SUPFAM" id="SSF52266">
    <property type="entry name" value="SGNH hydrolase"/>
    <property type="match status" value="1"/>
</dbReference>
<dbReference type="InterPro" id="IPR037460">
    <property type="entry name" value="SEST-like"/>
</dbReference>
<evidence type="ECO:0000259" key="2">
    <source>
        <dbReference type="Pfam" id="PF13472"/>
    </source>
</evidence>
<dbReference type="InterPro" id="IPR013830">
    <property type="entry name" value="SGNH_hydro"/>
</dbReference>
<proteinExistence type="predicted"/>
<dbReference type="PANTHER" id="PTHR37981:SF1">
    <property type="entry name" value="SGNH HYDROLASE-TYPE ESTERASE DOMAIN-CONTAINING PROTEIN"/>
    <property type="match status" value="1"/>
</dbReference>
<evidence type="ECO:0000256" key="1">
    <source>
        <dbReference type="SAM" id="SignalP"/>
    </source>
</evidence>
<dbReference type="Pfam" id="PF13472">
    <property type="entry name" value="Lipase_GDSL_2"/>
    <property type="match status" value="1"/>
</dbReference>
<organism evidence="3 4">
    <name type="scientific">Actinomadura alba</name>
    <dbReference type="NCBI Taxonomy" id="406431"/>
    <lineage>
        <taxon>Bacteria</taxon>
        <taxon>Bacillati</taxon>
        <taxon>Actinomycetota</taxon>
        <taxon>Actinomycetes</taxon>
        <taxon>Streptosporangiales</taxon>
        <taxon>Thermomonosporaceae</taxon>
        <taxon>Actinomadura</taxon>
    </lineage>
</organism>
<keyword evidence="1" id="KW-0732">Signal</keyword>